<gene>
    <name evidence="1" type="ORF">METBIDRAFT_30517</name>
</gene>
<organism evidence="1 2">
    <name type="scientific">Metschnikowia bicuspidata var. bicuspidata NRRL YB-4993</name>
    <dbReference type="NCBI Taxonomy" id="869754"/>
    <lineage>
        <taxon>Eukaryota</taxon>
        <taxon>Fungi</taxon>
        <taxon>Dikarya</taxon>
        <taxon>Ascomycota</taxon>
        <taxon>Saccharomycotina</taxon>
        <taxon>Pichiomycetes</taxon>
        <taxon>Metschnikowiaceae</taxon>
        <taxon>Metschnikowia</taxon>
    </lineage>
</organism>
<dbReference type="Proteomes" id="UP000092555">
    <property type="component" value="Unassembled WGS sequence"/>
</dbReference>
<reference evidence="1 2" key="1">
    <citation type="submission" date="2016-05" db="EMBL/GenBank/DDBJ databases">
        <title>Comparative genomics of biotechnologically important yeasts.</title>
        <authorList>
            <consortium name="DOE Joint Genome Institute"/>
            <person name="Riley R."/>
            <person name="Haridas S."/>
            <person name="Wolfe K.H."/>
            <person name="Lopes M.R."/>
            <person name="Hittinger C.T."/>
            <person name="Goker M."/>
            <person name="Salamov A."/>
            <person name="Wisecaver J."/>
            <person name="Long T.M."/>
            <person name="Aerts A.L."/>
            <person name="Barry K."/>
            <person name="Choi C."/>
            <person name="Clum A."/>
            <person name="Coughlan A.Y."/>
            <person name="Deshpande S."/>
            <person name="Douglass A.P."/>
            <person name="Hanson S.J."/>
            <person name="Klenk H.-P."/>
            <person name="LaButti K."/>
            <person name="Lapidus A."/>
            <person name="Lindquist E."/>
            <person name="Lipzen A."/>
            <person name="Meier-kolthoff J.P."/>
            <person name="Ohm R.A."/>
            <person name="Otillar R.P."/>
            <person name="Pangilinan J."/>
            <person name="Peng Y."/>
            <person name="Rokas A."/>
            <person name="Rosa C.A."/>
            <person name="Scheuner C."/>
            <person name="Sibirny A.A."/>
            <person name="Slot J.C."/>
            <person name="Stielow J.B."/>
            <person name="Sun H."/>
            <person name="Kurtzman C.P."/>
            <person name="Blackwell M."/>
            <person name="Grigoriev I.V."/>
            <person name="Jeffries T.W."/>
        </authorList>
    </citation>
    <scope>NUCLEOTIDE SEQUENCE [LARGE SCALE GENOMIC DNA]</scope>
    <source>
        <strain evidence="1 2">NRRL YB-4993</strain>
    </source>
</reference>
<comment type="caution">
    <text evidence="1">The sequence shown here is derived from an EMBL/GenBank/DDBJ whole genome shotgun (WGS) entry which is preliminary data.</text>
</comment>
<accession>A0A1A0HJX0</accession>
<sequence>MPIKYSLYPSNIHYTYRTLPVSILHHQEPSNIYLYIEHDQYPSNMTSTHQTLTTTIQRLLQPPNTHYIYRTPPVPTASPLLKPPW</sequence>
<keyword evidence="2" id="KW-1185">Reference proteome</keyword>
<dbReference type="GeneID" id="30028627"/>
<dbReference type="RefSeq" id="XP_018714663.1">
    <property type="nucleotide sequence ID" value="XM_018855651.1"/>
</dbReference>
<evidence type="ECO:0000313" key="2">
    <source>
        <dbReference type="Proteomes" id="UP000092555"/>
    </source>
</evidence>
<dbReference type="EMBL" id="LXTC01000001">
    <property type="protein sequence ID" value="OBA24182.1"/>
    <property type="molecule type" value="Genomic_DNA"/>
</dbReference>
<name>A0A1A0HJX0_9ASCO</name>
<evidence type="ECO:0000313" key="1">
    <source>
        <dbReference type="EMBL" id="OBA24182.1"/>
    </source>
</evidence>
<protein>
    <submittedName>
        <fullName evidence="1">Uncharacterized protein</fullName>
    </submittedName>
</protein>
<proteinExistence type="predicted"/>
<dbReference type="AlphaFoldDB" id="A0A1A0HJX0"/>